<dbReference type="EMBL" id="JBHRWK010000041">
    <property type="protein sequence ID" value="MFC3452832.1"/>
    <property type="molecule type" value="Genomic_DNA"/>
</dbReference>
<evidence type="ECO:0000313" key="4">
    <source>
        <dbReference type="Proteomes" id="UP001595645"/>
    </source>
</evidence>
<gene>
    <name evidence="3" type="ORF">ACFOSH_25640</name>
</gene>
<accession>A0ABV7P2Z2</accession>
<feature type="compositionally biased region" description="Basic and acidic residues" evidence="1">
    <location>
        <begin position="95"/>
        <end position="105"/>
    </location>
</feature>
<dbReference type="InterPro" id="IPR027417">
    <property type="entry name" value="P-loop_NTPase"/>
</dbReference>
<dbReference type="InterPro" id="IPR006935">
    <property type="entry name" value="Helicase/UvrB_N"/>
</dbReference>
<keyword evidence="3" id="KW-0347">Helicase</keyword>
<dbReference type="Pfam" id="PF04851">
    <property type="entry name" value="ResIII"/>
    <property type="match status" value="1"/>
</dbReference>
<protein>
    <submittedName>
        <fullName evidence="3">DEAD/DEAH box helicase family protein</fullName>
    </submittedName>
</protein>
<organism evidence="3 4">
    <name type="scientific">Amycolatopsis speibonae</name>
    <dbReference type="NCBI Taxonomy" id="1450224"/>
    <lineage>
        <taxon>Bacteria</taxon>
        <taxon>Bacillati</taxon>
        <taxon>Actinomycetota</taxon>
        <taxon>Actinomycetes</taxon>
        <taxon>Pseudonocardiales</taxon>
        <taxon>Pseudonocardiaceae</taxon>
        <taxon>Amycolatopsis</taxon>
    </lineage>
</organism>
<keyword evidence="4" id="KW-1185">Reference proteome</keyword>
<dbReference type="SUPFAM" id="SSF52540">
    <property type="entry name" value="P-loop containing nucleoside triphosphate hydrolases"/>
    <property type="match status" value="1"/>
</dbReference>
<reference evidence="4" key="1">
    <citation type="journal article" date="2019" name="Int. J. Syst. Evol. Microbiol.">
        <title>The Global Catalogue of Microorganisms (GCM) 10K type strain sequencing project: providing services to taxonomists for standard genome sequencing and annotation.</title>
        <authorList>
            <consortium name="The Broad Institute Genomics Platform"/>
            <consortium name="The Broad Institute Genome Sequencing Center for Infectious Disease"/>
            <person name="Wu L."/>
            <person name="Ma J."/>
        </authorList>
    </citation>
    <scope>NUCLEOTIDE SEQUENCE [LARGE SCALE GENOMIC DNA]</scope>
    <source>
        <strain evidence="4">CGMCC 4.7676</strain>
    </source>
</reference>
<dbReference type="InterPro" id="IPR050742">
    <property type="entry name" value="Helicase_Restrict-Modif_Enz"/>
</dbReference>
<comment type="caution">
    <text evidence="3">The sequence shown here is derived from an EMBL/GenBank/DDBJ whole genome shotgun (WGS) entry which is preliminary data.</text>
</comment>
<sequence length="160" mass="16970">MVFEASGRSTSPTATTHSLGPGDCSTSPSRRRRPASCATPSGGFDRSLVQMATGAGKTITAVAEYYRLMKLGGFNRLLFPVDRNNLGDQTPAEFESYRTPDDGRRFTGPGLGERRGQGGPAGGKALPNGRARRLRLGSVAHVQPDTGRHVAALSPGSNWR</sequence>
<evidence type="ECO:0000259" key="2">
    <source>
        <dbReference type="Pfam" id="PF04851"/>
    </source>
</evidence>
<feature type="region of interest" description="Disordered" evidence="1">
    <location>
        <begin position="89"/>
        <end position="129"/>
    </location>
</feature>
<proteinExistence type="predicted"/>
<dbReference type="PANTHER" id="PTHR47396:SF1">
    <property type="entry name" value="ATP-DEPENDENT HELICASE IRC3-RELATED"/>
    <property type="match status" value="1"/>
</dbReference>
<dbReference type="Gene3D" id="3.40.50.300">
    <property type="entry name" value="P-loop containing nucleotide triphosphate hydrolases"/>
    <property type="match status" value="1"/>
</dbReference>
<dbReference type="GO" id="GO:0004386">
    <property type="term" value="F:helicase activity"/>
    <property type="evidence" value="ECO:0007669"/>
    <property type="project" value="UniProtKB-KW"/>
</dbReference>
<feature type="region of interest" description="Disordered" evidence="1">
    <location>
        <begin position="1"/>
        <end position="44"/>
    </location>
</feature>
<keyword evidence="3" id="KW-0378">Hydrolase</keyword>
<name>A0ABV7P2Z2_9PSEU</name>
<feature type="compositionally biased region" description="Polar residues" evidence="1">
    <location>
        <begin position="7"/>
        <end position="18"/>
    </location>
</feature>
<dbReference type="RefSeq" id="WP_378241614.1">
    <property type="nucleotide sequence ID" value="NZ_JBHRWK010000041.1"/>
</dbReference>
<keyword evidence="3" id="KW-0547">Nucleotide-binding</keyword>
<evidence type="ECO:0000313" key="3">
    <source>
        <dbReference type="EMBL" id="MFC3452832.1"/>
    </source>
</evidence>
<dbReference type="PANTHER" id="PTHR47396">
    <property type="entry name" value="TYPE I RESTRICTION ENZYME ECOKI R PROTEIN"/>
    <property type="match status" value="1"/>
</dbReference>
<feature type="domain" description="Helicase/UvrB N-terminal" evidence="2">
    <location>
        <begin position="44"/>
        <end position="100"/>
    </location>
</feature>
<keyword evidence="3" id="KW-0067">ATP-binding</keyword>
<dbReference type="Proteomes" id="UP001595645">
    <property type="component" value="Unassembled WGS sequence"/>
</dbReference>
<evidence type="ECO:0000256" key="1">
    <source>
        <dbReference type="SAM" id="MobiDB-lite"/>
    </source>
</evidence>